<dbReference type="Gene3D" id="1.10.1660.10">
    <property type="match status" value="1"/>
</dbReference>
<name>A0A329QLC6_9ACTN</name>
<proteinExistence type="predicted"/>
<accession>A0A329QLC6</accession>
<dbReference type="SMART" id="SM00422">
    <property type="entry name" value="HTH_MERR"/>
    <property type="match status" value="1"/>
</dbReference>
<organism evidence="3 4">
    <name type="scientific">Phytoactinopolyspora halophila</name>
    <dbReference type="NCBI Taxonomy" id="1981511"/>
    <lineage>
        <taxon>Bacteria</taxon>
        <taxon>Bacillati</taxon>
        <taxon>Actinomycetota</taxon>
        <taxon>Actinomycetes</taxon>
        <taxon>Jiangellales</taxon>
        <taxon>Jiangellaceae</taxon>
        <taxon>Phytoactinopolyspora</taxon>
    </lineage>
</organism>
<dbReference type="PRINTS" id="PR00040">
    <property type="entry name" value="HTHMERR"/>
</dbReference>
<evidence type="ECO:0000313" key="3">
    <source>
        <dbReference type="EMBL" id="RAW13195.1"/>
    </source>
</evidence>
<dbReference type="EMBL" id="QMIG01000013">
    <property type="protein sequence ID" value="RAW13195.1"/>
    <property type="molecule type" value="Genomic_DNA"/>
</dbReference>
<keyword evidence="1" id="KW-0238">DNA-binding</keyword>
<feature type="domain" description="HTH merR-type" evidence="2">
    <location>
        <begin position="41"/>
        <end position="110"/>
    </location>
</feature>
<dbReference type="GO" id="GO:0003700">
    <property type="term" value="F:DNA-binding transcription factor activity"/>
    <property type="evidence" value="ECO:0007669"/>
    <property type="project" value="InterPro"/>
</dbReference>
<dbReference type="InterPro" id="IPR009061">
    <property type="entry name" value="DNA-bd_dom_put_sf"/>
</dbReference>
<keyword evidence="4" id="KW-1185">Reference proteome</keyword>
<protein>
    <submittedName>
        <fullName evidence="3">MerR family transcriptional regulator</fullName>
    </submittedName>
</protein>
<dbReference type="SUPFAM" id="SSF46955">
    <property type="entry name" value="Putative DNA-binding domain"/>
    <property type="match status" value="1"/>
</dbReference>
<dbReference type="AlphaFoldDB" id="A0A329QLC6"/>
<dbReference type="InterPro" id="IPR047057">
    <property type="entry name" value="MerR_fam"/>
</dbReference>
<comment type="caution">
    <text evidence="3">The sequence shown here is derived from an EMBL/GenBank/DDBJ whole genome shotgun (WGS) entry which is preliminary data.</text>
</comment>
<evidence type="ECO:0000256" key="1">
    <source>
        <dbReference type="ARBA" id="ARBA00023125"/>
    </source>
</evidence>
<dbReference type="PANTHER" id="PTHR30204:SF93">
    <property type="entry name" value="HTH MERR-TYPE DOMAIN-CONTAINING PROTEIN"/>
    <property type="match status" value="1"/>
</dbReference>
<dbReference type="Proteomes" id="UP000250462">
    <property type="component" value="Unassembled WGS sequence"/>
</dbReference>
<dbReference type="OrthoDB" id="9809391at2"/>
<sequence length="354" mass="39465">MGGLKRCLQRSCSAESSREFDLSLQWLEGSGLDNVNAGDTWLTIGELARRTGLPVKTIRYYADIGLVPPTDRSPGGYRQYDATAVARLDFVRTLRELDVDLASIQAVLDRTLSLSDLAARHAAALDAQMRIVRTQRSVMRAVAQMGIDDEKELVVMNKLAQLSAAERQRIIDEYWDEVFDGLDVDPEVASKMRSVQIELPDEPSQEQIDAWIELAELVRDPDYRQRSREMARIAHDARSSGEQVAPSAAEQRELFARMTSVVQPLREAGVEPESERAQRAIGELAEAFAAARGTADDTEFRAQLADEISTFSDRRVQRFWELVGVVNGWPAHESGSRDVAPMEWFVAALRASSA</sequence>
<evidence type="ECO:0000259" key="2">
    <source>
        <dbReference type="PROSITE" id="PS50937"/>
    </source>
</evidence>
<dbReference type="Pfam" id="PF13411">
    <property type="entry name" value="MerR_1"/>
    <property type="match status" value="1"/>
</dbReference>
<dbReference type="InterPro" id="IPR000551">
    <property type="entry name" value="MerR-type_HTH_dom"/>
</dbReference>
<dbReference type="GO" id="GO:0003677">
    <property type="term" value="F:DNA binding"/>
    <property type="evidence" value="ECO:0007669"/>
    <property type="project" value="UniProtKB-KW"/>
</dbReference>
<reference evidence="3 4" key="1">
    <citation type="submission" date="2018-06" db="EMBL/GenBank/DDBJ databases">
        <title>Phytoactinopolyspora halophila sp. nov., a novel halophilic actinomycete isolated from a saline soil in China.</title>
        <authorList>
            <person name="Tang S.-K."/>
        </authorList>
    </citation>
    <scope>NUCLEOTIDE SEQUENCE [LARGE SCALE GENOMIC DNA]</scope>
    <source>
        <strain evidence="3 4">YIM 96934</strain>
    </source>
</reference>
<dbReference type="PROSITE" id="PS50937">
    <property type="entry name" value="HTH_MERR_2"/>
    <property type="match status" value="1"/>
</dbReference>
<dbReference type="PANTHER" id="PTHR30204">
    <property type="entry name" value="REDOX-CYCLING DRUG-SENSING TRANSCRIPTIONAL ACTIVATOR SOXR"/>
    <property type="match status" value="1"/>
</dbReference>
<gene>
    <name evidence="3" type="ORF">DPM12_12675</name>
</gene>
<evidence type="ECO:0000313" key="4">
    <source>
        <dbReference type="Proteomes" id="UP000250462"/>
    </source>
</evidence>